<sequence>MTSALLAMDTGDLKSEGNRISCLPTDLLIVIFSTLRAMEVALKIHGRRWIVVSHVCRKWRDVALAFSNLWTHVSTSWGSIATEFIRRSGIAPLKLWILLTSSASHPEIEAVNLAIAHIFHACELHISVDDETDLLQDMWGKMRLIGCSQILTTISLRSTHKCEFPHPLFQNIPPGLRVLEMTMICLPSQPGLLRQLTRLKITSTNRCRISSGDMMDMLEFCVQLTDFDFRYFGRLGPPSSGTGIVTLPSLQRMSLALGNEVSMDFLYYLKLPADVSLVIKSRIRFPSPVLPAELYARV</sequence>
<dbReference type="VEuPathDB" id="FungiDB:BD410DRAFT_832338"/>
<dbReference type="OrthoDB" id="2269034at2759"/>
<name>A0A4Y7PKM7_9AGAM</name>
<reference evidence="2 3" key="1">
    <citation type="submission" date="2018-06" db="EMBL/GenBank/DDBJ databases">
        <title>A transcriptomic atlas of mushroom development highlights an independent origin of complex multicellularity.</title>
        <authorList>
            <consortium name="DOE Joint Genome Institute"/>
            <person name="Krizsan K."/>
            <person name="Almasi E."/>
            <person name="Merenyi Z."/>
            <person name="Sahu N."/>
            <person name="Viragh M."/>
            <person name="Koszo T."/>
            <person name="Mondo S."/>
            <person name="Kiss B."/>
            <person name="Balint B."/>
            <person name="Kues U."/>
            <person name="Barry K."/>
            <person name="Hegedus J.C."/>
            <person name="Henrissat B."/>
            <person name="Johnson J."/>
            <person name="Lipzen A."/>
            <person name="Ohm R."/>
            <person name="Nagy I."/>
            <person name="Pangilinan J."/>
            <person name="Yan J."/>
            <person name="Xiong Y."/>
            <person name="Grigoriev I.V."/>
            <person name="Hibbett D.S."/>
            <person name="Nagy L.G."/>
        </authorList>
    </citation>
    <scope>NUCLEOTIDE SEQUENCE [LARGE SCALE GENOMIC DNA]</scope>
    <source>
        <strain evidence="2 3">SZMC22713</strain>
    </source>
</reference>
<dbReference type="Gene3D" id="1.20.1280.50">
    <property type="match status" value="1"/>
</dbReference>
<dbReference type="AlphaFoldDB" id="A0A4Y7PKM7"/>
<dbReference type="Pfam" id="PF12937">
    <property type="entry name" value="F-box-like"/>
    <property type="match status" value="1"/>
</dbReference>
<dbReference type="SUPFAM" id="SSF81383">
    <property type="entry name" value="F-box domain"/>
    <property type="match status" value="1"/>
</dbReference>
<proteinExistence type="predicted"/>
<protein>
    <recommendedName>
        <fullName evidence="1">F-box domain-containing protein</fullName>
    </recommendedName>
</protein>
<gene>
    <name evidence="2" type="ORF">BD410DRAFT_832338</name>
</gene>
<dbReference type="PROSITE" id="PS50181">
    <property type="entry name" value="FBOX"/>
    <property type="match status" value="1"/>
</dbReference>
<dbReference type="EMBL" id="ML170256">
    <property type="protein sequence ID" value="TDL15947.1"/>
    <property type="molecule type" value="Genomic_DNA"/>
</dbReference>
<dbReference type="SUPFAM" id="SSF52047">
    <property type="entry name" value="RNI-like"/>
    <property type="match status" value="1"/>
</dbReference>
<dbReference type="InterPro" id="IPR036047">
    <property type="entry name" value="F-box-like_dom_sf"/>
</dbReference>
<keyword evidence="3" id="KW-1185">Reference proteome</keyword>
<dbReference type="InterPro" id="IPR001810">
    <property type="entry name" value="F-box_dom"/>
</dbReference>
<organism evidence="2 3">
    <name type="scientific">Rickenella mellea</name>
    <dbReference type="NCBI Taxonomy" id="50990"/>
    <lineage>
        <taxon>Eukaryota</taxon>
        <taxon>Fungi</taxon>
        <taxon>Dikarya</taxon>
        <taxon>Basidiomycota</taxon>
        <taxon>Agaricomycotina</taxon>
        <taxon>Agaricomycetes</taxon>
        <taxon>Hymenochaetales</taxon>
        <taxon>Rickenellaceae</taxon>
        <taxon>Rickenella</taxon>
    </lineage>
</organism>
<accession>A0A4Y7PKM7</accession>
<evidence type="ECO:0000259" key="1">
    <source>
        <dbReference type="PROSITE" id="PS50181"/>
    </source>
</evidence>
<evidence type="ECO:0000313" key="2">
    <source>
        <dbReference type="EMBL" id="TDL15947.1"/>
    </source>
</evidence>
<evidence type="ECO:0000313" key="3">
    <source>
        <dbReference type="Proteomes" id="UP000294933"/>
    </source>
</evidence>
<dbReference type="STRING" id="50990.A0A4Y7PKM7"/>
<feature type="domain" description="F-box" evidence="1">
    <location>
        <begin position="17"/>
        <end position="73"/>
    </location>
</feature>
<dbReference type="Proteomes" id="UP000294933">
    <property type="component" value="Unassembled WGS sequence"/>
</dbReference>